<protein>
    <submittedName>
        <fullName evidence="1">Type I phosphodiesterase/nucleotide pyrophosphatase</fullName>
    </submittedName>
</protein>
<organism evidence="1">
    <name type="scientific">mine drainage metagenome</name>
    <dbReference type="NCBI Taxonomy" id="410659"/>
    <lineage>
        <taxon>unclassified sequences</taxon>
        <taxon>metagenomes</taxon>
        <taxon>ecological metagenomes</taxon>
    </lineage>
</organism>
<evidence type="ECO:0000313" key="1">
    <source>
        <dbReference type="EMBL" id="EQD47968.1"/>
    </source>
</evidence>
<gene>
    <name evidence="1" type="ORF">B2A_08200</name>
</gene>
<accession>T0ZTE3</accession>
<sequence length="204" mass="22795">SGIKKVVVILLDGFGYRMWMDSNSEPGFFNRLSSKGLLIPITTIFPSTTAAGITTISTGLEPVQHGLPEWVVYMKEIKLIINTLPFTMFIAKKRVHLGDLNYDSKILYKGNTIYAQLRSAHIRSFAVIERDLVGSAYTNLTKKGSEQIPFVKPTDGIIKLRELINSEKGPAYIHFYSDNIDKVTHVYGPFSEQSRSEIAAISHA</sequence>
<proteinExistence type="predicted"/>
<name>T0ZTE3_9ZZZZ</name>
<reference evidence="1" key="2">
    <citation type="journal article" date="2014" name="ISME J.">
        <title>Microbial stratification in low pH oxic and suboxic macroscopic growths along an acid mine drainage.</title>
        <authorList>
            <person name="Mendez-Garcia C."/>
            <person name="Mesa V."/>
            <person name="Sprenger R.R."/>
            <person name="Richter M."/>
            <person name="Diez M.S."/>
            <person name="Solano J."/>
            <person name="Bargiela R."/>
            <person name="Golyshina O.V."/>
            <person name="Manteca A."/>
            <person name="Ramos J.L."/>
            <person name="Gallego J.R."/>
            <person name="Llorente I."/>
            <person name="Martins Dos Santos V.A."/>
            <person name="Jensen O.N."/>
            <person name="Pelaez A.I."/>
            <person name="Sanchez J."/>
            <person name="Ferrer M."/>
        </authorList>
    </citation>
    <scope>NUCLEOTIDE SEQUENCE</scope>
</reference>
<dbReference type="GO" id="GO:0016787">
    <property type="term" value="F:hydrolase activity"/>
    <property type="evidence" value="ECO:0007669"/>
    <property type="project" value="UniProtKB-ARBA"/>
</dbReference>
<dbReference type="EMBL" id="AUZZ01005897">
    <property type="protein sequence ID" value="EQD47968.1"/>
    <property type="molecule type" value="Genomic_DNA"/>
</dbReference>
<dbReference type="PANTHER" id="PTHR10151:SF120">
    <property type="entry name" value="BIS(5'-ADENOSYL)-TRIPHOSPHATASE"/>
    <property type="match status" value="1"/>
</dbReference>
<dbReference type="SUPFAM" id="SSF53649">
    <property type="entry name" value="Alkaline phosphatase-like"/>
    <property type="match status" value="1"/>
</dbReference>
<comment type="caution">
    <text evidence="1">The sequence shown here is derived from an EMBL/GenBank/DDBJ whole genome shotgun (WGS) entry which is preliminary data.</text>
</comment>
<dbReference type="Gene3D" id="3.40.720.10">
    <property type="entry name" value="Alkaline Phosphatase, subunit A"/>
    <property type="match status" value="1"/>
</dbReference>
<dbReference type="InterPro" id="IPR002591">
    <property type="entry name" value="Phosphodiest/P_Trfase"/>
</dbReference>
<dbReference type="PANTHER" id="PTHR10151">
    <property type="entry name" value="ECTONUCLEOTIDE PYROPHOSPHATASE/PHOSPHODIESTERASE"/>
    <property type="match status" value="1"/>
</dbReference>
<feature type="non-terminal residue" evidence="1">
    <location>
        <position position="1"/>
    </location>
</feature>
<reference evidence="1" key="1">
    <citation type="submission" date="2013-08" db="EMBL/GenBank/DDBJ databases">
        <authorList>
            <person name="Mendez C."/>
            <person name="Richter M."/>
            <person name="Ferrer M."/>
            <person name="Sanchez J."/>
        </authorList>
    </citation>
    <scope>NUCLEOTIDE SEQUENCE</scope>
</reference>
<dbReference type="Pfam" id="PF01663">
    <property type="entry name" value="Phosphodiest"/>
    <property type="match status" value="1"/>
</dbReference>
<feature type="non-terminal residue" evidence="1">
    <location>
        <position position="204"/>
    </location>
</feature>
<dbReference type="AlphaFoldDB" id="T0ZTE3"/>
<dbReference type="InterPro" id="IPR017850">
    <property type="entry name" value="Alkaline_phosphatase_core_sf"/>
</dbReference>